<accession>A0A8R2D2J7</accession>
<name>A0A8R2D2J7_ACYPI</name>
<dbReference type="Pfam" id="PF16064">
    <property type="entry name" value="DUF4806"/>
    <property type="match status" value="1"/>
</dbReference>
<dbReference type="PANTHER" id="PTHR34153">
    <property type="entry name" value="SI:CH211-262H13.3-RELATED-RELATED"/>
    <property type="match status" value="1"/>
</dbReference>
<dbReference type="KEGG" id="api:100571960"/>
<reference evidence="3" key="1">
    <citation type="submission" date="2010-06" db="EMBL/GenBank/DDBJ databases">
        <authorList>
            <person name="Jiang H."/>
            <person name="Abraham K."/>
            <person name="Ali S."/>
            <person name="Alsbrooks S.L."/>
            <person name="Anim B.N."/>
            <person name="Anosike U.S."/>
            <person name="Attaway T."/>
            <person name="Bandaranaike D.P."/>
            <person name="Battles P.K."/>
            <person name="Bell S.N."/>
            <person name="Bell A.V."/>
            <person name="Beltran B."/>
            <person name="Bickham C."/>
            <person name="Bustamante Y."/>
            <person name="Caleb T."/>
            <person name="Canada A."/>
            <person name="Cardenas V."/>
            <person name="Carter K."/>
            <person name="Chacko J."/>
            <person name="Chandrabose M.N."/>
            <person name="Chavez D."/>
            <person name="Chavez A."/>
            <person name="Chen L."/>
            <person name="Chu H.-S."/>
            <person name="Claassen K.J."/>
            <person name="Cockrell R."/>
            <person name="Collins M."/>
            <person name="Cooper J.A."/>
            <person name="Cree A."/>
            <person name="Curry S.M."/>
            <person name="Da Y."/>
            <person name="Dao M.D."/>
            <person name="Das B."/>
            <person name="Davila M.-L."/>
            <person name="Davy-Carroll L."/>
            <person name="Denson S."/>
            <person name="Dinh H."/>
            <person name="Ebong V.E."/>
            <person name="Edwards J.R."/>
            <person name="Egan A."/>
            <person name="El-Daye J."/>
            <person name="Escobedo L."/>
            <person name="Fernandez S."/>
            <person name="Fernando P.R."/>
            <person name="Flagg N."/>
            <person name="Forbes L.D."/>
            <person name="Fowler R.G."/>
            <person name="Fu Q."/>
            <person name="Gabisi R.A."/>
            <person name="Ganer J."/>
            <person name="Garbino Pronczuk A."/>
            <person name="Garcia R.M."/>
            <person name="Garner T."/>
            <person name="Garrett T.E."/>
            <person name="Gonzalez D.A."/>
            <person name="Hamid H."/>
            <person name="Hawkins E.S."/>
            <person name="Hirani K."/>
            <person name="Hogues M.E."/>
            <person name="Hollins B."/>
            <person name="Hsiao C.-H."/>
            <person name="Jabil R."/>
            <person name="James M.L."/>
            <person name="Jhangiani S.N."/>
            <person name="Johnson B."/>
            <person name="Johnson Q."/>
            <person name="Joshi V."/>
            <person name="Kalu J.B."/>
            <person name="Kam C."/>
            <person name="Kashfia A."/>
            <person name="Keebler J."/>
            <person name="Kisamo H."/>
            <person name="Kovar C.L."/>
            <person name="Lago L.A."/>
            <person name="Lai C.-Y."/>
            <person name="Laidlaw J."/>
            <person name="Lara F."/>
            <person name="Le T.-K."/>
            <person name="Lee S.L."/>
            <person name="Legall F.H."/>
            <person name="Lemon S.J."/>
            <person name="Lewis L.R."/>
            <person name="Li B."/>
            <person name="Liu Y."/>
            <person name="Liu Y.-S."/>
            <person name="Lopez J."/>
            <person name="Lozado R.J."/>
            <person name="Lu J."/>
            <person name="Madu R.C."/>
            <person name="Maheshwari M."/>
            <person name="Maheshwari R."/>
            <person name="Malloy K."/>
            <person name="Martinez E."/>
            <person name="Mathew T."/>
            <person name="Mercado I.C."/>
            <person name="Mercado C."/>
            <person name="Meyer B."/>
            <person name="Montgomery K."/>
            <person name="Morgan M.B."/>
            <person name="Munidasa M."/>
            <person name="Nazareth L.V."/>
            <person name="Nelson J."/>
            <person name="Ng B.M."/>
            <person name="Nguyen N.B."/>
            <person name="Nguyen P.Q."/>
            <person name="Nguyen T."/>
            <person name="Obregon M."/>
            <person name="Okwuonu G.O."/>
            <person name="Onwere C.G."/>
            <person name="Orozco G."/>
            <person name="Parra A."/>
            <person name="Patel S."/>
            <person name="Patil S."/>
            <person name="Perez A."/>
            <person name="Perez Y."/>
            <person name="Pham C."/>
            <person name="Primus E.L."/>
            <person name="Pu L.-L."/>
            <person name="Puazo M."/>
            <person name="Qin X."/>
            <person name="Quiroz J.B."/>
            <person name="Reese J."/>
            <person name="Richards S."/>
            <person name="Rives C.M."/>
            <person name="Robberts R."/>
            <person name="Ruiz S.J."/>
            <person name="Ruiz M.J."/>
            <person name="Santibanez J."/>
            <person name="Schneider B.W."/>
            <person name="Sisson I."/>
            <person name="Smith M."/>
            <person name="Sodergren E."/>
            <person name="Song X.-Z."/>
            <person name="Song B.B."/>
            <person name="Summersgill H."/>
            <person name="Thelus R."/>
            <person name="Thornton R.D."/>
            <person name="Trejos Z.Y."/>
            <person name="Usmani K."/>
            <person name="Vattathil S."/>
            <person name="Villasana D."/>
            <person name="Walker D.L."/>
            <person name="Wang S."/>
            <person name="Wang K."/>
            <person name="White C.S."/>
            <person name="Williams A.C."/>
            <person name="Williamson J."/>
            <person name="Wilson K."/>
            <person name="Woghiren I.O."/>
            <person name="Woodworth J.R."/>
            <person name="Worley K.C."/>
            <person name="Wright R.A."/>
            <person name="Wu W."/>
            <person name="Young L."/>
            <person name="Zhang L."/>
            <person name="Zhang J."/>
            <person name="Zhu Y."/>
            <person name="Muzny D.M."/>
            <person name="Weinstock G."/>
            <person name="Gibbs R.A."/>
        </authorList>
    </citation>
    <scope>NUCLEOTIDE SEQUENCE [LARGE SCALE GENOMIC DNA]</scope>
    <source>
        <strain evidence="3">LSR1</strain>
    </source>
</reference>
<organism evidence="2 3">
    <name type="scientific">Acyrthosiphon pisum</name>
    <name type="common">Pea aphid</name>
    <dbReference type="NCBI Taxonomy" id="7029"/>
    <lineage>
        <taxon>Eukaryota</taxon>
        <taxon>Metazoa</taxon>
        <taxon>Ecdysozoa</taxon>
        <taxon>Arthropoda</taxon>
        <taxon>Hexapoda</taxon>
        <taxon>Insecta</taxon>
        <taxon>Pterygota</taxon>
        <taxon>Neoptera</taxon>
        <taxon>Paraneoptera</taxon>
        <taxon>Hemiptera</taxon>
        <taxon>Sternorrhyncha</taxon>
        <taxon>Aphidomorpha</taxon>
        <taxon>Aphidoidea</taxon>
        <taxon>Aphididae</taxon>
        <taxon>Macrosiphini</taxon>
        <taxon>Acyrthosiphon</taxon>
    </lineage>
</organism>
<dbReference type="GeneID" id="100571960"/>
<dbReference type="InterPro" id="IPR032071">
    <property type="entry name" value="DUF4806"/>
</dbReference>
<dbReference type="PANTHER" id="PTHR34153:SF2">
    <property type="entry name" value="SI:CH211-262H13.3-RELATED"/>
    <property type="match status" value="1"/>
</dbReference>
<dbReference type="AlphaFoldDB" id="A0A8R2D2J7"/>
<reference evidence="2" key="2">
    <citation type="submission" date="2022-06" db="UniProtKB">
        <authorList>
            <consortium name="EnsemblMetazoa"/>
        </authorList>
    </citation>
    <scope>IDENTIFICATION</scope>
</reference>
<evidence type="ECO:0000259" key="1">
    <source>
        <dbReference type="Pfam" id="PF16064"/>
    </source>
</evidence>
<keyword evidence="3" id="KW-1185">Reference proteome</keyword>
<dbReference type="EnsemblMetazoa" id="XM_016802875.2">
    <property type="protein sequence ID" value="XP_016658364.1"/>
    <property type="gene ID" value="LOC100571960"/>
</dbReference>
<protein>
    <recommendedName>
        <fullName evidence="1">DUF4806 domain-containing protein</fullName>
    </recommendedName>
</protein>
<dbReference type="RefSeq" id="XP_016658364.1">
    <property type="nucleotide sequence ID" value="XM_016802875.2"/>
</dbReference>
<dbReference type="OrthoDB" id="7547577at2759"/>
<evidence type="ECO:0000313" key="3">
    <source>
        <dbReference type="Proteomes" id="UP000007819"/>
    </source>
</evidence>
<feature type="domain" description="DUF4806" evidence="1">
    <location>
        <begin position="6"/>
        <end position="71"/>
    </location>
</feature>
<sequence length="117" mass="13506">MENNLLSEDLDYTNKLVTAFIFASEGKTITKITNSLLRTVISDDLAKEYSWKGQKNKNAFKDLTISKIIIDAVFKKFSNIQDCKQEIKRSIMTWLAQAPTRIIRFNTLQKKNKQTTV</sequence>
<proteinExistence type="predicted"/>
<dbReference type="Proteomes" id="UP000007819">
    <property type="component" value="Chromosome A3"/>
</dbReference>
<evidence type="ECO:0000313" key="2">
    <source>
        <dbReference type="EnsemblMetazoa" id="XP_016658364.1"/>
    </source>
</evidence>